<keyword evidence="8" id="KW-1185">Reference proteome</keyword>
<dbReference type="Proteomes" id="UP000295058">
    <property type="component" value="Unassembled WGS sequence"/>
</dbReference>
<dbReference type="SMART" id="SM00283">
    <property type="entry name" value="MA"/>
    <property type="match status" value="1"/>
</dbReference>
<dbReference type="Pfam" id="PF00015">
    <property type="entry name" value="MCPsignal"/>
    <property type="match status" value="1"/>
</dbReference>
<name>A0A235CJB9_9GAMM</name>
<evidence type="ECO:0000259" key="3">
    <source>
        <dbReference type="PROSITE" id="PS50112"/>
    </source>
</evidence>
<protein>
    <submittedName>
        <fullName evidence="6">Methyl-accepting chemotaxis sensory transducer with Pas/Pac sensor</fullName>
    </submittedName>
</protein>
<feature type="domain" description="PAC" evidence="4">
    <location>
        <begin position="213"/>
        <end position="265"/>
    </location>
</feature>
<dbReference type="PROSITE" id="PS50111">
    <property type="entry name" value="CHEMOTAXIS_TRANSDUC_2"/>
    <property type="match status" value="1"/>
</dbReference>
<keyword evidence="1" id="KW-0807">Transducer</keyword>
<dbReference type="SUPFAM" id="SSF58104">
    <property type="entry name" value="Methyl-accepting chemotaxis protein (MCP) signaling domain"/>
    <property type="match status" value="1"/>
</dbReference>
<dbReference type="SMART" id="SM00091">
    <property type="entry name" value="PAS"/>
    <property type="match status" value="2"/>
</dbReference>
<dbReference type="PANTHER" id="PTHR24422:SF10">
    <property type="entry name" value="CHEMOTAXIS PROTEIN METHYLTRANSFERASE 2"/>
    <property type="match status" value="1"/>
</dbReference>
<dbReference type="InterPro" id="IPR013656">
    <property type="entry name" value="PAS_4"/>
</dbReference>
<dbReference type="InterPro" id="IPR000014">
    <property type="entry name" value="PAS"/>
</dbReference>
<dbReference type="GO" id="GO:0016020">
    <property type="term" value="C:membrane"/>
    <property type="evidence" value="ECO:0007669"/>
    <property type="project" value="InterPro"/>
</dbReference>
<dbReference type="EMBL" id="NQJF01000006">
    <property type="protein sequence ID" value="OYD24622.1"/>
    <property type="molecule type" value="Genomic_DNA"/>
</dbReference>
<dbReference type="PROSITE" id="PS50112">
    <property type="entry name" value="PAS"/>
    <property type="match status" value="1"/>
</dbReference>
<dbReference type="Proteomes" id="UP000243640">
    <property type="component" value="Unassembled WGS sequence"/>
</dbReference>
<dbReference type="SUPFAM" id="SSF55785">
    <property type="entry name" value="PYP-like sensor domain (PAS domain)"/>
    <property type="match status" value="2"/>
</dbReference>
<evidence type="ECO:0000259" key="4">
    <source>
        <dbReference type="PROSITE" id="PS50113"/>
    </source>
</evidence>
<dbReference type="RefSeq" id="WP_094278040.1">
    <property type="nucleotide sequence ID" value="NZ_JBLWZI010000005.1"/>
</dbReference>
<dbReference type="Pfam" id="PF13426">
    <property type="entry name" value="PAS_9"/>
    <property type="match status" value="1"/>
</dbReference>
<reference evidence="6 8" key="2">
    <citation type="submission" date="2019-03" db="EMBL/GenBank/DDBJ databases">
        <title>Genomic Encyclopedia of Archaeal and Bacterial Type Strains, Phase II (KMG-II): from individual species to whole genera.</title>
        <authorList>
            <person name="Goeker M."/>
        </authorList>
    </citation>
    <scope>NUCLEOTIDE SEQUENCE [LARGE SCALE GENOMIC DNA]</scope>
    <source>
        <strain evidence="6 8">DSM 15594</strain>
    </source>
</reference>
<dbReference type="PANTHER" id="PTHR24422">
    <property type="entry name" value="CHEMOTAXIS PROTEIN METHYLTRANSFERASE"/>
    <property type="match status" value="1"/>
</dbReference>
<dbReference type="GO" id="GO:0007165">
    <property type="term" value="P:signal transduction"/>
    <property type="evidence" value="ECO:0007669"/>
    <property type="project" value="UniProtKB-KW"/>
</dbReference>
<evidence type="ECO:0000313" key="5">
    <source>
        <dbReference type="EMBL" id="OYD24622.1"/>
    </source>
</evidence>
<dbReference type="Gene3D" id="3.30.450.20">
    <property type="entry name" value="PAS domain"/>
    <property type="match status" value="2"/>
</dbReference>
<dbReference type="OrthoDB" id="9765776at2"/>
<evidence type="ECO:0000313" key="7">
    <source>
        <dbReference type="Proteomes" id="UP000243640"/>
    </source>
</evidence>
<dbReference type="InterPro" id="IPR050903">
    <property type="entry name" value="Bact_Chemotaxis_MeTrfase"/>
</dbReference>
<dbReference type="SMART" id="SM00086">
    <property type="entry name" value="PAC"/>
    <property type="match status" value="2"/>
</dbReference>
<dbReference type="EMBL" id="SODO01000005">
    <property type="protein sequence ID" value="TDW59361.1"/>
    <property type="molecule type" value="Genomic_DNA"/>
</dbReference>
<dbReference type="InterPro" id="IPR035965">
    <property type="entry name" value="PAS-like_dom_sf"/>
</dbReference>
<sequence length="432" mass="48944">MFNSGQLKRELLECRMQYQQLNAAQQALTEHVAVIEFSPDGEILDANEDFLRVTGYSLEQLKGQHHRIFCDKPLAASREYAHFWEQLRSGKHREGTFPRLTAKGEQIWLQAIYFPVRDESGRVQKILKIASDITEKQQQLQRQRSVLAALDRSMAVIEFSVDGTVLTANDNFLSLLGYRLEQVVGQHHRLFCDDDFYREHPRFWQELAAREHQSGRFRRLNASGHEIWLEATYNPILDEQGRVERVVKFASDITQRVQQSRRNQQASERACEIAVRTSHIVEQGNNTLQTSVHLSTRVSQELEQAMGIINQLNEQARNIEEIVATISSVAERTNLLALNAAIEAARAGEQGRGFAVVADEVRQLAARTSLATTEIAQVVEQNRQMTARASQAILDVTGVAEQGKQQAHEVETFMHEIHEGALAVQQTVAVLS</sequence>
<dbReference type="InterPro" id="IPR004089">
    <property type="entry name" value="MCPsignal_dom"/>
</dbReference>
<dbReference type="GO" id="GO:0006935">
    <property type="term" value="P:chemotaxis"/>
    <property type="evidence" value="ECO:0007669"/>
    <property type="project" value="UniProtKB-ARBA"/>
</dbReference>
<dbReference type="AlphaFoldDB" id="A0A235CJB9"/>
<feature type="domain" description="PAC" evidence="4">
    <location>
        <begin position="91"/>
        <end position="145"/>
    </location>
</feature>
<evidence type="ECO:0000256" key="1">
    <source>
        <dbReference type="PROSITE-ProRule" id="PRU00284"/>
    </source>
</evidence>
<accession>A0A235CJB9</accession>
<dbReference type="PROSITE" id="PS50113">
    <property type="entry name" value="PAC"/>
    <property type="match status" value="2"/>
</dbReference>
<dbReference type="CDD" id="cd00130">
    <property type="entry name" value="PAS"/>
    <property type="match status" value="2"/>
</dbReference>
<evidence type="ECO:0000313" key="6">
    <source>
        <dbReference type="EMBL" id="TDW59361.1"/>
    </source>
</evidence>
<comment type="caution">
    <text evidence="5">The sequence shown here is derived from an EMBL/GenBank/DDBJ whole genome shotgun (WGS) entry which is preliminary data.</text>
</comment>
<gene>
    <name evidence="5" type="ORF">B6S09_08290</name>
    <name evidence="6" type="ORF">LY04_01605</name>
</gene>
<feature type="domain" description="PAS" evidence="3">
    <location>
        <begin position="156"/>
        <end position="186"/>
    </location>
</feature>
<dbReference type="InterPro" id="IPR000700">
    <property type="entry name" value="PAS-assoc_C"/>
</dbReference>
<organism evidence="5 7">
    <name type="scientific">Oceanimonas baumannii</name>
    <dbReference type="NCBI Taxonomy" id="129578"/>
    <lineage>
        <taxon>Bacteria</taxon>
        <taxon>Pseudomonadati</taxon>
        <taxon>Pseudomonadota</taxon>
        <taxon>Gammaproteobacteria</taxon>
        <taxon>Aeromonadales</taxon>
        <taxon>Aeromonadaceae</taxon>
        <taxon>Oceanimonas</taxon>
    </lineage>
</organism>
<evidence type="ECO:0000259" key="2">
    <source>
        <dbReference type="PROSITE" id="PS50111"/>
    </source>
</evidence>
<dbReference type="Pfam" id="PF08448">
    <property type="entry name" value="PAS_4"/>
    <property type="match status" value="1"/>
</dbReference>
<reference evidence="5 7" key="1">
    <citation type="submission" date="2017-08" db="EMBL/GenBank/DDBJ databases">
        <title>Draft Genome Sequence of the Marine Bacterium Oceanimonas baumannii ATCC 700832.</title>
        <authorList>
            <person name="Mcclelland W.D."/>
            <person name="Brennan M.A."/>
            <person name="Trachtenberg A.M."/>
            <person name="Maclea K.S."/>
        </authorList>
    </citation>
    <scope>NUCLEOTIDE SEQUENCE [LARGE SCALE GENOMIC DNA]</scope>
    <source>
        <strain evidence="5 7">ATCC 700832</strain>
    </source>
</reference>
<proteinExistence type="predicted"/>
<dbReference type="NCBIfam" id="TIGR00229">
    <property type="entry name" value="sensory_box"/>
    <property type="match status" value="2"/>
</dbReference>
<dbReference type="Gene3D" id="1.10.287.950">
    <property type="entry name" value="Methyl-accepting chemotaxis protein"/>
    <property type="match status" value="1"/>
</dbReference>
<dbReference type="InterPro" id="IPR001610">
    <property type="entry name" value="PAC"/>
</dbReference>
<feature type="domain" description="Methyl-accepting transducer" evidence="2">
    <location>
        <begin position="242"/>
        <end position="432"/>
    </location>
</feature>
<evidence type="ECO:0000313" key="8">
    <source>
        <dbReference type="Proteomes" id="UP000295058"/>
    </source>
</evidence>